<reference evidence="1 2" key="1">
    <citation type="submission" date="2015-01" db="EMBL/GenBank/DDBJ databases">
        <authorList>
            <person name="Xiang T."/>
            <person name="Song Y."/>
            <person name="Huang L."/>
            <person name="Wang B."/>
            <person name="Wu P."/>
        </authorList>
    </citation>
    <scope>NUCLEOTIDE SEQUENCE [LARGE SCALE GENOMIC DNA]</scope>
    <source>
        <strain evidence="1 2">Cc12</strain>
    </source>
</reference>
<sequence length="44" mass="5568">MEHSFRKLVVLRQKKNKNNIKKERWFKKLIFFDFFTSEMLNFVT</sequence>
<protein>
    <submittedName>
        <fullName evidence="1">Uncharacterized protein</fullName>
    </submittedName>
</protein>
<gene>
    <name evidence="1" type="ORF">CCAN12_770007</name>
</gene>
<evidence type="ECO:0000313" key="1">
    <source>
        <dbReference type="EMBL" id="CEN39576.1"/>
    </source>
</evidence>
<evidence type="ECO:0000313" key="2">
    <source>
        <dbReference type="Proteomes" id="UP000044026"/>
    </source>
</evidence>
<dbReference type="Proteomes" id="UP000044026">
    <property type="component" value="Unassembled WGS sequence"/>
</dbReference>
<dbReference type="AlphaFoldDB" id="A0A0B7HIL1"/>
<accession>A0A0B7HIL1</accession>
<proteinExistence type="predicted"/>
<organism evidence="1 2">
    <name type="scientific">Capnocytophaga canimorsus</name>
    <dbReference type="NCBI Taxonomy" id="28188"/>
    <lineage>
        <taxon>Bacteria</taxon>
        <taxon>Pseudomonadati</taxon>
        <taxon>Bacteroidota</taxon>
        <taxon>Flavobacteriia</taxon>
        <taxon>Flavobacteriales</taxon>
        <taxon>Flavobacteriaceae</taxon>
        <taxon>Capnocytophaga</taxon>
    </lineage>
</organism>
<dbReference type="EMBL" id="CDOE01000075">
    <property type="protein sequence ID" value="CEN39576.1"/>
    <property type="molecule type" value="Genomic_DNA"/>
</dbReference>
<name>A0A0B7HIL1_9FLAO</name>